<dbReference type="OrthoDB" id="3650499at2759"/>
<gene>
    <name evidence="1" type="ORF">BS50DRAFT_198040</name>
</gene>
<proteinExistence type="predicted"/>
<dbReference type="Proteomes" id="UP000240883">
    <property type="component" value="Unassembled WGS sequence"/>
</dbReference>
<evidence type="ECO:0000313" key="1">
    <source>
        <dbReference type="EMBL" id="PSN60799.1"/>
    </source>
</evidence>
<keyword evidence="2" id="KW-1185">Reference proteome</keyword>
<dbReference type="AlphaFoldDB" id="A0A2T2N5X7"/>
<organism evidence="1 2">
    <name type="scientific">Corynespora cassiicola Philippines</name>
    <dbReference type="NCBI Taxonomy" id="1448308"/>
    <lineage>
        <taxon>Eukaryota</taxon>
        <taxon>Fungi</taxon>
        <taxon>Dikarya</taxon>
        <taxon>Ascomycota</taxon>
        <taxon>Pezizomycotina</taxon>
        <taxon>Dothideomycetes</taxon>
        <taxon>Pleosporomycetidae</taxon>
        <taxon>Pleosporales</taxon>
        <taxon>Corynesporascaceae</taxon>
        <taxon>Corynespora</taxon>
    </lineage>
</organism>
<evidence type="ECO:0000313" key="2">
    <source>
        <dbReference type="Proteomes" id="UP000240883"/>
    </source>
</evidence>
<dbReference type="EMBL" id="KZ678147">
    <property type="protein sequence ID" value="PSN60799.1"/>
    <property type="molecule type" value="Genomic_DNA"/>
</dbReference>
<protein>
    <submittedName>
        <fullName evidence="1">Uncharacterized protein</fullName>
    </submittedName>
</protein>
<sequence length="154" mass="16229">MGDGDSLGPDSPTVRLRRTDDHGVNYDFSCSWVSGCETTVSRQSFGFPLGSPSLITAYLLVREDYTKCNNGVVSGSCQVGCLLYTFQGGRGDGPSDPCKEFDCYGCGSPFDVPERQTCCKGRLFLNLALAGNGSTNTGLSIAESGLPFGNGIIA</sequence>
<reference evidence="1 2" key="1">
    <citation type="journal article" date="2018" name="Front. Microbiol.">
        <title>Genome-Wide Analysis of Corynespora cassiicola Leaf Fall Disease Putative Effectors.</title>
        <authorList>
            <person name="Lopez D."/>
            <person name="Ribeiro S."/>
            <person name="Label P."/>
            <person name="Fumanal B."/>
            <person name="Venisse J.S."/>
            <person name="Kohler A."/>
            <person name="de Oliveira R.R."/>
            <person name="Labutti K."/>
            <person name="Lipzen A."/>
            <person name="Lail K."/>
            <person name="Bauer D."/>
            <person name="Ohm R.A."/>
            <person name="Barry K.W."/>
            <person name="Spatafora J."/>
            <person name="Grigoriev I.V."/>
            <person name="Martin F.M."/>
            <person name="Pujade-Renaud V."/>
        </authorList>
    </citation>
    <scope>NUCLEOTIDE SEQUENCE [LARGE SCALE GENOMIC DNA]</scope>
    <source>
        <strain evidence="1 2">Philippines</strain>
    </source>
</reference>
<name>A0A2T2N5X7_CORCC</name>
<accession>A0A2T2N5X7</accession>
<dbReference type="STRING" id="1448308.A0A2T2N5X7"/>